<evidence type="ECO:0000259" key="17">
    <source>
        <dbReference type="Pfam" id="PF03372"/>
    </source>
</evidence>
<dbReference type="GO" id="GO:0005634">
    <property type="term" value="C:nucleus"/>
    <property type="evidence" value="ECO:0007669"/>
    <property type="project" value="UniProtKB-SubCell"/>
</dbReference>
<evidence type="ECO:0000256" key="14">
    <source>
        <dbReference type="ARBA" id="ARBA00023242"/>
    </source>
</evidence>
<dbReference type="AlphaFoldDB" id="A0AAV1IFB9"/>
<dbReference type="GO" id="GO:0005737">
    <property type="term" value="C:cytoplasm"/>
    <property type="evidence" value="ECO:0007669"/>
    <property type="project" value="UniProtKB-SubCell"/>
</dbReference>
<dbReference type="Proteomes" id="UP001314263">
    <property type="component" value="Unassembled WGS sequence"/>
</dbReference>
<dbReference type="Pfam" id="PF03372">
    <property type="entry name" value="Exo_endo_phos"/>
    <property type="match status" value="1"/>
</dbReference>
<evidence type="ECO:0000256" key="7">
    <source>
        <dbReference type="ARBA" id="ARBA00022723"/>
    </source>
</evidence>
<evidence type="ECO:0000313" key="18">
    <source>
        <dbReference type="EMBL" id="CAK0785784.1"/>
    </source>
</evidence>
<keyword evidence="5" id="KW-0963">Cytoplasm</keyword>
<evidence type="ECO:0000256" key="5">
    <source>
        <dbReference type="ARBA" id="ARBA00022490"/>
    </source>
</evidence>
<dbReference type="PANTHER" id="PTHR12121:SF34">
    <property type="entry name" value="PROTEIN ANGEL"/>
    <property type="match status" value="1"/>
</dbReference>
<dbReference type="SUPFAM" id="SSF56219">
    <property type="entry name" value="DNase I-like"/>
    <property type="match status" value="1"/>
</dbReference>
<dbReference type="CDD" id="cd09097">
    <property type="entry name" value="Deadenylase_CCR4"/>
    <property type="match status" value="1"/>
</dbReference>
<name>A0AAV1IFB9_9CHLO</name>
<accession>A0AAV1IFB9</accession>
<feature type="region of interest" description="Disordered" evidence="16">
    <location>
        <begin position="190"/>
        <end position="211"/>
    </location>
</feature>
<keyword evidence="11" id="KW-0694">RNA-binding</keyword>
<dbReference type="InterPro" id="IPR005135">
    <property type="entry name" value="Endo/exonuclease/phosphatase"/>
</dbReference>
<feature type="domain" description="Endonuclease/exonuclease/phosphatase" evidence="17">
    <location>
        <begin position="226"/>
        <end position="558"/>
    </location>
</feature>
<sequence>MAALTITTAKIPSGDSPVCGVALEPYVVVRRGDQNVDAKDCAEEGSGDARFSLRFRWYRSTVNKGGAVCFFHQDREATLQCVLCLRARVEQRKSYSCSTDCLRQHWGEHKNLHQNGASQHQHAYKSENGYGHGGGIKDTHTFSNGGETWIEVGKGRLYTPIQDDIGSILKCEVVSIDAAVPFSEHGKTFSMSTQRVRPTPSPPKRALAPVNPAPWNVQSTGRFTALTYNLLADLYATAEQFSYCQPWMLAWGYRKQNLVAELVSYNADIMCLQEVQSNHFYDFLQPELLKHGYSAVYKKKTMEIYTGNSYAIDGCATFFKKDKFGLVKKYEVEFNKAALSLSDALPGDKKAAMNRLLKDNVALIVVLDATAGQGQDKSVEQPKRQLICVANTHIHANPELNDVKLWQVHTLLKGLEKIAHSADIPMLVAGDFNSVPTSAAYGLIVKKQVDQGHAELSNDPLNILRPASKLQHTLNLASAYCGPPEHHENENRRGRRHDARPHEPKWTNVSKDFKGTLDYIFYTHESLVPAALLELPEDSTVQKSKNSGLPNEHWSSDHIALMAEFAYRQQR</sequence>
<evidence type="ECO:0000256" key="16">
    <source>
        <dbReference type="SAM" id="MobiDB-lite"/>
    </source>
</evidence>
<keyword evidence="12" id="KW-0805">Transcription regulation</keyword>
<evidence type="ECO:0000256" key="11">
    <source>
        <dbReference type="ARBA" id="ARBA00022884"/>
    </source>
</evidence>
<organism evidence="18 19">
    <name type="scientific">Coccomyxa viridis</name>
    <dbReference type="NCBI Taxonomy" id="1274662"/>
    <lineage>
        <taxon>Eukaryota</taxon>
        <taxon>Viridiplantae</taxon>
        <taxon>Chlorophyta</taxon>
        <taxon>core chlorophytes</taxon>
        <taxon>Trebouxiophyceae</taxon>
        <taxon>Trebouxiophyceae incertae sedis</taxon>
        <taxon>Coccomyxaceae</taxon>
        <taxon>Coccomyxa</taxon>
    </lineage>
</organism>
<dbReference type="GO" id="GO:0000175">
    <property type="term" value="F:3'-5'-RNA exonuclease activity"/>
    <property type="evidence" value="ECO:0007669"/>
    <property type="project" value="TreeGrafter"/>
</dbReference>
<keyword evidence="13" id="KW-0804">Transcription</keyword>
<keyword evidence="8" id="KW-0677">Repeat</keyword>
<reference evidence="18 19" key="1">
    <citation type="submission" date="2023-10" db="EMBL/GenBank/DDBJ databases">
        <authorList>
            <person name="Maclean D."/>
            <person name="Macfadyen A."/>
        </authorList>
    </citation>
    <scope>NUCLEOTIDE SEQUENCE [LARGE SCALE GENOMIC DNA]</scope>
</reference>
<keyword evidence="7" id="KW-0479">Metal-binding</keyword>
<proteinExistence type="inferred from homology"/>
<keyword evidence="19" id="KW-1185">Reference proteome</keyword>
<evidence type="ECO:0000256" key="9">
    <source>
        <dbReference type="ARBA" id="ARBA00022801"/>
    </source>
</evidence>
<evidence type="ECO:0000256" key="3">
    <source>
        <dbReference type="ARBA" id="ARBA00004496"/>
    </source>
</evidence>
<evidence type="ECO:0000256" key="10">
    <source>
        <dbReference type="ARBA" id="ARBA00022842"/>
    </source>
</evidence>
<gene>
    <name evidence="18" type="ORF">CVIRNUC_008995</name>
</gene>
<comment type="cofactor">
    <cofactor evidence="1">
        <name>Mg(2+)</name>
        <dbReference type="ChEBI" id="CHEBI:18420"/>
    </cofactor>
</comment>
<keyword evidence="14" id="KW-0539">Nucleus</keyword>
<evidence type="ECO:0000256" key="13">
    <source>
        <dbReference type="ARBA" id="ARBA00023163"/>
    </source>
</evidence>
<evidence type="ECO:0000256" key="12">
    <source>
        <dbReference type="ARBA" id="ARBA00023015"/>
    </source>
</evidence>
<comment type="similarity">
    <text evidence="4">Belongs to the CCR4/nocturin family.</text>
</comment>
<comment type="caution">
    <text evidence="18">The sequence shown here is derived from an EMBL/GenBank/DDBJ whole genome shotgun (WGS) entry which is preliminary data.</text>
</comment>
<keyword evidence="6" id="KW-0540">Nuclease</keyword>
<dbReference type="PANTHER" id="PTHR12121">
    <property type="entry name" value="CARBON CATABOLITE REPRESSOR PROTEIN 4"/>
    <property type="match status" value="1"/>
</dbReference>
<evidence type="ECO:0000256" key="8">
    <source>
        <dbReference type="ARBA" id="ARBA00022737"/>
    </source>
</evidence>
<dbReference type="FunFam" id="3.60.10.10:FF:000016">
    <property type="entry name" value="Carbon catabolite repressor protein 4 1"/>
    <property type="match status" value="1"/>
</dbReference>
<dbReference type="GO" id="GO:0046872">
    <property type="term" value="F:metal ion binding"/>
    <property type="evidence" value="ECO:0007669"/>
    <property type="project" value="UniProtKB-KW"/>
</dbReference>
<evidence type="ECO:0000256" key="4">
    <source>
        <dbReference type="ARBA" id="ARBA00010774"/>
    </source>
</evidence>
<keyword evidence="10" id="KW-0460">Magnesium</keyword>
<dbReference type="EMBL" id="CAUYUE010000013">
    <property type="protein sequence ID" value="CAK0785784.1"/>
    <property type="molecule type" value="Genomic_DNA"/>
</dbReference>
<evidence type="ECO:0000256" key="1">
    <source>
        <dbReference type="ARBA" id="ARBA00001946"/>
    </source>
</evidence>
<comment type="function">
    <text evidence="15">Acts as a catalytic component of the CCR4-NOT core complex, which in the nucleus seems to be a general transcription factor, and in the cytoplasm the major mRNA deadenylase involved in mRNA turnover.</text>
</comment>
<evidence type="ECO:0000256" key="15">
    <source>
        <dbReference type="ARBA" id="ARBA00054840"/>
    </source>
</evidence>
<dbReference type="InterPro" id="IPR050410">
    <property type="entry name" value="CCR4/nocturin_mRNA_transcr"/>
</dbReference>
<dbReference type="Gene3D" id="3.60.10.10">
    <property type="entry name" value="Endonuclease/exonuclease/phosphatase"/>
    <property type="match status" value="1"/>
</dbReference>
<dbReference type="GO" id="GO:0003723">
    <property type="term" value="F:RNA binding"/>
    <property type="evidence" value="ECO:0007669"/>
    <property type="project" value="UniProtKB-KW"/>
</dbReference>
<evidence type="ECO:0000256" key="2">
    <source>
        <dbReference type="ARBA" id="ARBA00004123"/>
    </source>
</evidence>
<protein>
    <recommendedName>
        <fullName evidence="17">Endonuclease/exonuclease/phosphatase domain-containing protein</fullName>
    </recommendedName>
</protein>
<evidence type="ECO:0000256" key="6">
    <source>
        <dbReference type="ARBA" id="ARBA00022722"/>
    </source>
</evidence>
<comment type="subcellular location">
    <subcellularLocation>
        <location evidence="3">Cytoplasm</location>
    </subcellularLocation>
    <subcellularLocation>
        <location evidence="2">Nucleus</location>
    </subcellularLocation>
</comment>
<feature type="region of interest" description="Disordered" evidence="16">
    <location>
        <begin position="480"/>
        <end position="507"/>
    </location>
</feature>
<keyword evidence="9" id="KW-0378">Hydrolase</keyword>
<dbReference type="InterPro" id="IPR036691">
    <property type="entry name" value="Endo/exonu/phosph_ase_sf"/>
</dbReference>
<evidence type="ECO:0000313" key="19">
    <source>
        <dbReference type="Proteomes" id="UP001314263"/>
    </source>
</evidence>